<dbReference type="RefSeq" id="XP_070888056.1">
    <property type="nucleotide sequence ID" value="XM_071032602.1"/>
</dbReference>
<dbReference type="PANTHER" id="PTHR43775">
    <property type="entry name" value="FATTY ACID SYNTHASE"/>
    <property type="match status" value="1"/>
</dbReference>
<dbReference type="SUPFAM" id="SSF47336">
    <property type="entry name" value="ACP-like"/>
    <property type="match status" value="2"/>
</dbReference>
<dbReference type="InterPro" id="IPR049552">
    <property type="entry name" value="PKS_DH_N"/>
</dbReference>
<dbReference type="InterPro" id="IPR016035">
    <property type="entry name" value="Acyl_Trfase/lysoPLipase"/>
</dbReference>
<feature type="domain" description="Carrier" evidence="8">
    <location>
        <begin position="1608"/>
        <end position="1683"/>
    </location>
</feature>
<dbReference type="InterPro" id="IPR018201">
    <property type="entry name" value="Ketoacyl_synth_AS"/>
</dbReference>
<evidence type="ECO:0000313" key="11">
    <source>
        <dbReference type="EMBL" id="KAL2869077.1"/>
    </source>
</evidence>
<comment type="caution">
    <text evidence="11">The sequence shown here is derived from an EMBL/GenBank/DDBJ whole genome shotgun (WGS) entry which is preliminary data.</text>
</comment>
<evidence type="ECO:0000313" key="12">
    <source>
        <dbReference type="Proteomes" id="UP001610432"/>
    </source>
</evidence>
<dbReference type="InterPro" id="IPR050091">
    <property type="entry name" value="PKS_NRPS_Biosynth_Enz"/>
</dbReference>
<dbReference type="InterPro" id="IPR030918">
    <property type="entry name" value="PT_fungal_PKS"/>
</dbReference>
<dbReference type="InterPro" id="IPR020841">
    <property type="entry name" value="PKS_Beta-ketoAc_synthase_dom"/>
</dbReference>
<keyword evidence="3" id="KW-0597">Phosphoprotein</keyword>
<dbReference type="SUPFAM" id="SSF55048">
    <property type="entry name" value="Probable ACP-binding domain of malonyl-CoA ACP transacylase"/>
    <property type="match status" value="1"/>
</dbReference>
<dbReference type="Pfam" id="PF00109">
    <property type="entry name" value="ketoacyl-synt"/>
    <property type="match status" value="1"/>
</dbReference>
<keyword evidence="4" id="KW-0808">Transferase</keyword>
<dbReference type="Pfam" id="PF00975">
    <property type="entry name" value="Thioesterase"/>
    <property type="match status" value="1"/>
</dbReference>
<evidence type="ECO:0000256" key="2">
    <source>
        <dbReference type="ARBA" id="ARBA00022450"/>
    </source>
</evidence>
<dbReference type="InterPro" id="IPR029058">
    <property type="entry name" value="AB_hydrolase_fold"/>
</dbReference>
<dbReference type="Gene3D" id="3.10.129.110">
    <property type="entry name" value="Polyketide synthase dehydratase"/>
    <property type="match status" value="1"/>
</dbReference>
<feature type="domain" description="Ketosynthase family 3 (KS3)" evidence="9">
    <location>
        <begin position="373"/>
        <end position="800"/>
    </location>
</feature>
<evidence type="ECO:0000259" key="8">
    <source>
        <dbReference type="PROSITE" id="PS50075"/>
    </source>
</evidence>
<dbReference type="Pfam" id="PF21089">
    <property type="entry name" value="PKS_DH_N"/>
    <property type="match status" value="1"/>
</dbReference>
<dbReference type="Pfam" id="PF02801">
    <property type="entry name" value="Ketoacyl-synt_C"/>
    <property type="match status" value="1"/>
</dbReference>
<dbReference type="Pfam" id="PF16073">
    <property type="entry name" value="SAT"/>
    <property type="match status" value="1"/>
</dbReference>
<dbReference type="Pfam" id="PF00698">
    <property type="entry name" value="Acyl_transf_1"/>
    <property type="match status" value="1"/>
</dbReference>
<dbReference type="InterPro" id="IPR001031">
    <property type="entry name" value="Thioesterase"/>
</dbReference>
<keyword evidence="2" id="KW-0596">Phosphopantetheine</keyword>
<dbReference type="PROSITE" id="PS52019">
    <property type="entry name" value="PKS_MFAS_DH"/>
    <property type="match status" value="1"/>
</dbReference>
<feature type="active site" description="Proton donor; for dehydratase activity" evidence="6">
    <location>
        <position position="1473"/>
    </location>
</feature>
<dbReference type="InterPro" id="IPR032088">
    <property type="entry name" value="SAT"/>
</dbReference>
<dbReference type="PROSITE" id="PS50075">
    <property type="entry name" value="CARRIER"/>
    <property type="match status" value="2"/>
</dbReference>
<dbReference type="SUPFAM" id="SSF53901">
    <property type="entry name" value="Thiolase-like"/>
    <property type="match status" value="1"/>
</dbReference>
<dbReference type="NCBIfam" id="TIGR04532">
    <property type="entry name" value="PT_fungal_PKS"/>
    <property type="match status" value="1"/>
</dbReference>
<evidence type="ECO:0000256" key="5">
    <source>
        <dbReference type="ARBA" id="ARBA00023268"/>
    </source>
</evidence>
<evidence type="ECO:0000256" key="7">
    <source>
        <dbReference type="SAM" id="MobiDB-lite"/>
    </source>
</evidence>
<feature type="active site" description="Proton acceptor; for dehydratase activity" evidence="6">
    <location>
        <position position="1296"/>
    </location>
</feature>
<dbReference type="SMART" id="SM00823">
    <property type="entry name" value="PKS_PP"/>
    <property type="match status" value="2"/>
</dbReference>
<evidence type="ECO:0000256" key="1">
    <source>
        <dbReference type="ARBA" id="ARBA00005179"/>
    </source>
</evidence>
<dbReference type="SMART" id="SM00825">
    <property type="entry name" value="PKS_KS"/>
    <property type="match status" value="1"/>
</dbReference>
<dbReference type="InterPro" id="IPR016036">
    <property type="entry name" value="Malonyl_transacylase_ACP-bd"/>
</dbReference>
<feature type="domain" description="PKS/mFAS DH" evidence="10">
    <location>
        <begin position="1254"/>
        <end position="1559"/>
    </location>
</feature>
<dbReference type="InterPro" id="IPR016039">
    <property type="entry name" value="Thiolase-like"/>
</dbReference>
<evidence type="ECO:0000256" key="4">
    <source>
        <dbReference type="ARBA" id="ARBA00022679"/>
    </source>
</evidence>
<dbReference type="Pfam" id="PF00550">
    <property type="entry name" value="PP-binding"/>
    <property type="match status" value="2"/>
</dbReference>
<organism evidence="11 12">
    <name type="scientific">Aspergillus lucknowensis</name>
    <dbReference type="NCBI Taxonomy" id="176173"/>
    <lineage>
        <taxon>Eukaryota</taxon>
        <taxon>Fungi</taxon>
        <taxon>Dikarya</taxon>
        <taxon>Ascomycota</taxon>
        <taxon>Pezizomycotina</taxon>
        <taxon>Eurotiomycetes</taxon>
        <taxon>Eurotiomycetidae</taxon>
        <taxon>Eurotiales</taxon>
        <taxon>Aspergillaceae</taxon>
        <taxon>Aspergillus</taxon>
        <taxon>Aspergillus subgen. Nidulantes</taxon>
    </lineage>
</organism>
<keyword evidence="12" id="KW-1185">Reference proteome</keyword>
<evidence type="ECO:0000256" key="3">
    <source>
        <dbReference type="ARBA" id="ARBA00022553"/>
    </source>
</evidence>
<dbReference type="InterPro" id="IPR014031">
    <property type="entry name" value="Ketoacyl_synth_C"/>
</dbReference>
<evidence type="ECO:0000256" key="6">
    <source>
        <dbReference type="PROSITE-ProRule" id="PRU01363"/>
    </source>
</evidence>
<feature type="region of interest" description="N-terminal hotdog fold" evidence="6">
    <location>
        <begin position="1254"/>
        <end position="1388"/>
    </location>
</feature>
<feature type="region of interest" description="C-terminal hotdog fold" evidence="6">
    <location>
        <begin position="1414"/>
        <end position="1559"/>
    </location>
</feature>
<reference evidence="11 12" key="1">
    <citation type="submission" date="2024-07" db="EMBL/GenBank/DDBJ databases">
        <title>Section-level genome sequencing and comparative genomics of Aspergillus sections Usti and Cavernicolus.</title>
        <authorList>
            <consortium name="Lawrence Berkeley National Laboratory"/>
            <person name="Nybo J.L."/>
            <person name="Vesth T.C."/>
            <person name="Theobald S."/>
            <person name="Frisvad J.C."/>
            <person name="Larsen T.O."/>
            <person name="Kjaerboelling I."/>
            <person name="Rothschild-Mancinelli K."/>
            <person name="Lyhne E.K."/>
            <person name="Kogle M.E."/>
            <person name="Barry K."/>
            <person name="Clum A."/>
            <person name="Na H."/>
            <person name="Ledsgaard L."/>
            <person name="Lin J."/>
            <person name="Lipzen A."/>
            <person name="Kuo A."/>
            <person name="Riley R."/>
            <person name="Mondo S."/>
            <person name="Labutti K."/>
            <person name="Haridas S."/>
            <person name="Pangalinan J."/>
            <person name="Salamov A.A."/>
            <person name="Simmons B.A."/>
            <person name="Magnuson J.K."/>
            <person name="Chen J."/>
            <person name="Drula E."/>
            <person name="Henrissat B."/>
            <person name="Wiebenga A."/>
            <person name="Lubbers R.J."/>
            <person name="Gomes A.C."/>
            <person name="Macurrencykelacurrency M.R."/>
            <person name="Stajich J."/>
            <person name="Grigoriev I.V."/>
            <person name="Mortensen U.H."/>
            <person name="De Vries R.P."/>
            <person name="Baker S.E."/>
            <person name="Andersen M.R."/>
        </authorList>
    </citation>
    <scope>NUCLEOTIDE SEQUENCE [LARGE SCALE GENOMIC DNA]</scope>
    <source>
        <strain evidence="11 12">CBS 449.75</strain>
    </source>
</reference>
<dbReference type="InterPro" id="IPR020806">
    <property type="entry name" value="PKS_PP-bd"/>
</dbReference>
<protein>
    <recommendedName>
        <fullName evidence="13">Polyketide synthase</fullName>
    </recommendedName>
</protein>
<feature type="compositionally biased region" description="Low complexity" evidence="7">
    <location>
        <begin position="1580"/>
        <end position="1599"/>
    </location>
</feature>
<dbReference type="InterPro" id="IPR036736">
    <property type="entry name" value="ACP-like_sf"/>
</dbReference>
<evidence type="ECO:0000259" key="10">
    <source>
        <dbReference type="PROSITE" id="PS52019"/>
    </source>
</evidence>
<keyword evidence="5" id="KW-0511">Multifunctional enzyme</keyword>
<dbReference type="Gene3D" id="3.40.50.1820">
    <property type="entry name" value="alpha/beta hydrolase"/>
    <property type="match status" value="1"/>
</dbReference>
<dbReference type="SUPFAM" id="SSF53474">
    <property type="entry name" value="alpha/beta-Hydrolases"/>
    <property type="match status" value="1"/>
</dbReference>
<dbReference type="Gene3D" id="1.10.1200.10">
    <property type="entry name" value="ACP-like"/>
    <property type="match status" value="2"/>
</dbReference>
<dbReference type="CDD" id="cd00833">
    <property type="entry name" value="PKS"/>
    <property type="match status" value="1"/>
</dbReference>
<dbReference type="Gene3D" id="3.40.366.10">
    <property type="entry name" value="Malonyl-Coenzyme A Acyl Carrier Protein, domain 2"/>
    <property type="match status" value="3"/>
</dbReference>
<dbReference type="PROSITE" id="PS52004">
    <property type="entry name" value="KS3_2"/>
    <property type="match status" value="1"/>
</dbReference>
<dbReference type="InterPro" id="IPR014030">
    <property type="entry name" value="Ketoacyl_synth_N"/>
</dbReference>
<dbReference type="EMBL" id="JBFXLQ010000011">
    <property type="protein sequence ID" value="KAL2869077.1"/>
    <property type="molecule type" value="Genomic_DNA"/>
</dbReference>
<sequence length="2043" mass="222663">MEAIPHSTLDVRRVAFFGGQGSRAVFSRETSAAAIRHIRASRTAAGLLESCYNAFVQEISAAKEGKQKKDPVLLELTELTSPESLVSPPTTHQTNPIIQGIALLVHQILSYLNHVENNTVTQEPQLSWQAMTRWDEVVGFCSGIIPSLVIATSTSVEEFITASEHATRLAFWIGYRVAVFCEERAGPQWRARPWSIAVSKLQEEDVIRFNSQDGNETVCFSARLNPDIITVTGTPAALEQFKVFSEGNGDPVPVHGWYHGGDTTESVVQSVLQDLTQRSISFPSQQDLHVPVRSTVDGTLMTVSGENPLAETAVRTILTHRLNWQQTWDALSLGTLKTEVHAFGPHSRSFFGGRSRNTRVVDHSLPERAKAPHADIAIVGMSVNFPSASNKETLWQNLEKGVNTVQTIPDTRFNLSEYTSDNPGKPGLRSVFGNFVDKPWAFDNAFFDISPREARSMDPQQKLLLQATLHALDDAGYVPDSTPSFQKDSMGCYVGIATGDYVDNLHEDIDVYYSTGTLRAFLSGRISYTFKFSGPSMVVDTACSASSIAIHQACQALSNGDCTAAVAGGANAILSPDMHTGLGRAHFLSPTGQCKAFDAGADGYCRSEGCGVFVLKRLSDALEENDRIYGVIRGIAVNQSANASSITRPHPETQAKLFRTVLSRAGVDASSVDVVEAHGTGTQAGDAVEISSIQSVFGKTPPQSQKPVFITSIKGNIGHAEAASGAASLAKVLLMLANHRIPPQVGLKTINPRLAGALVTGLQITTEGANWEAPGDSQPRRAMINNFGAAGSNAAMVVEEAPSRHFEGRERSAYPFVISARTMRALKTRVQTYSRLIEASRSKLRLADICYTATARRRRYEHMVSFACGNVDDLLAKLGDPTFTQAPSTKRPLIMVFSGQGAAYSGMGRELLSTCPLYRTCVDRCERLLQEMGFPSIRGILEGDLGNQISDTYMSQTGTFVLQYALASVWQAWGVEPQVVIGHSLGEYAAMAIAGIMSLADALRLVATRATLISDLCIAKETGMMACNQNDEEMLRLISRHEGLARLQVACQNTRRDSVISGPIAELQALAELCNQAGYRYKMLAVPYGFHSTAMDPILEEVRKVASSATYYPPKLRFGSTVFGDFLSWTLDPDYIVRQTRDTVKFAQLLQTITADQALSSAVFLEIGPSTITLPMVRNGVPEHAEYGFLSSLNGKLSAWASLSSAAISLSAVLPNINWRAVFDGTGASVIDAPEYPLEPAEHYVPYRETRLEKSSEGTKTQDSKLDTGLLTTKLQSQDNVFETPVEYIAPYIEGHIVGGVALCPASIYHEMAVEAATLKDISPDQTIAVTDLTFDNPLVYSVSPDDRIVQLRLEKEKPFQFSSCSPLQPGNPTVHCSGTLSLESTALTTKSFARKAAMIQRQLTHLKLRREQFDTFNTNTLYETIFTRVVRYAHSYRSIRQLTVADTGLEGYGTFKLPVIHQKCVLSPAFIDTLLHSVGFMANNYAASSEVYICTKVESARVLFQEVDQKDTFSLYCSLLNCDENVLIADSYALSPSGRLVAAVEGIHFKKLNLRAFHGYLSRYQTNIRLQLDTDSSSTVSSASSDDSMSTGESSLSTPPNSDDEALPIAPLVTRVISKICGVDILPSSTCASLAELGIDSLMAIEIGSALQKQLPQIHLDSSTIMEMRTIGDLTREVEKLVGKTLDAPKETRPKLNRQASSYRGKVEKVKGHDTPNRTRIKSILAGVCGIPEFGLRADQPVSAYGVDSLLSMEVRQAFKKNLKVDISAEQLHPDLTVGGLEDLIMGMSRPKNKASDAPRHTVRPILLQKGDPGSASAPLVLIHDGSGSAAPYSKLKRVPFPVYGISSPNLGLEPPTATSLKQLATLYAESIRSTFDGSVVIGGWSFGGVLAFEIAQHLASQVEGVILIDSPSPIDHTPLPDTVIRYVLQDLDAGGQEFLRTQFTRHAAMLGEYRPSKLQTDLPFVLLQSEETLNTTTLCGIEYPWLENQATQQESVSQWNTLLQSTIRVLQIPGNHFEPFKLQNVPKVTEKLVEAYSHVVG</sequence>
<dbReference type="GeneID" id="98147674"/>
<dbReference type="InterPro" id="IPR020802">
    <property type="entry name" value="TesA-like"/>
</dbReference>
<dbReference type="PANTHER" id="PTHR43775:SF21">
    <property type="entry name" value="NON-REDUCING POLYKETIDE SYNTHASE AUSA-RELATED"/>
    <property type="match status" value="1"/>
</dbReference>
<dbReference type="InterPro" id="IPR001227">
    <property type="entry name" value="Ac_transferase_dom_sf"/>
</dbReference>
<dbReference type="Pfam" id="PF22621">
    <property type="entry name" value="CurL-like_PKS_C"/>
    <property type="match status" value="1"/>
</dbReference>
<comment type="pathway">
    <text evidence="1">Secondary metabolite biosynthesis.</text>
</comment>
<dbReference type="Proteomes" id="UP001610432">
    <property type="component" value="Unassembled WGS sequence"/>
</dbReference>
<name>A0ABR4LX06_9EURO</name>
<dbReference type="InterPro" id="IPR014043">
    <property type="entry name" value="Acyl_transferase_dom"/>
</dbReference>
<dbReference type="SUPFAM" id="SSF52151">
    <property type="entry name" value="FabD/lysophospholipase-like"/>
    <property type="match status" value="1"/>
</dbReference>
<dbReference type="PROSITE" id="PS00606">
    <property type="entry name" value="KS3_1"/>
    <property type="match status" value="1"/>
</dbReference>
<dbReference type="SMART" id="SM00827">
    <property type="entry name" value="PKS_AT"/>
    <property type="match status" value="1"/>
</dbReference>
<feature type="region of interest" description="Disordered" evidence="7">
    <location>
        <begin position="1580"/>
        <end position="1607"/>
    </location>
</feature>
<dbReference type="PROSITE" id="PS00012">
    <property type="entry name" value="PHOSPHOPANTETHEINE"/>
    <property type="match status" value="2"/>
</dbReference>
<accession>A0ABR4LX06</accession>
<evidence type="ECO:0008006" key="13">
    <source>
        <dbReference type="Google" id="ProtNLM"/>
    </source>
</evidence>
<evidence type="ECO:0000259" key="9">
    <source>
        <dbReference type="PROSITE" id="PS52004"/>
    </source>
</evidence>
<dbReference type="Gene3D" id="3.30.70.3290">
    <property type="match status" value="1"/>
</dbReference>
<dbReference type="InterPro" id="IPR049900">
    <property type="entry name" value="PKS_mFAS_DH"/>
</dbReference>
<feature type="domain" description="Carrier" evidence="8">
    <location>
        <begin position="1716"/>
        <end position="1790"/>
    </location>
</feature>
<dbReference type="InterPro" id="IPR042104">
    <property type="entry name" value="PKS_dehydratase_sf"/>
</dbReference>
<dbReference type="Gene3D" id="3.40.47.10">
    <property type="match status" value="1"/>
</dbReference>
<dbReference type="InterPro" id="IPR009081">
    <property type="entry name" value="PP-bd_ACP"/>
</dbReference>
<gene>
    <name evidence="11" type="ORF">BJX67DRAFT_379556</name>
</gene>
<dbReference type="InterPro" id="IPR049551">
    <property type="entry name" value="PKS_DH_C"/>
</dbReference>
<dbReference type="InterPro" id="IPR006162">
    <property type="entry name" value="Ppantetheine_attach_site"/>
</dbReference>
<proteinExistence type="predicted"/>
<dbReference type="Pfam" id="PF14765">
    <property type="entry name" value="PS-DH"/>
    <property type="match status" value="1"/>
</dbReference>
<dbReference type="SMART" id="SM00824">
    <property type="entry name" value="PKS_TE"/>
    <property type="match status" value="1"/>
</dbReference>